<evidence type="ECO:0000313" key="1">
    <source>
        <dbReference type="EMBL" id="PLB55256.1"/>
    </source>
</evidence>
<dbReference type="RefSeq" id="XP_024710558.1">
    <property type="nucleotide sequence ID" value="XM_024844654.1"/>
</dbReference>
<accession>A0A2I2GQU8</accession>
<dbReference type="GeneID" id="36552354"/>
<evidence type="ECO:0000313" key="2">
    <source>
        <dbReference type="Proteomes" id="UP000234275"/>
    </source>
</evidence>
<proteinExistence type="predicted"/>
<dbReference type="VEuPathDB" id="FungiDB:P170DRAFT_36465"/>
<dbReference type="Proteomes" id="UP000234275">
    <property type="component" value="Unassembled WGS sequence"/>
</dbReference>
<dbReference type="AlphaFoldDB" id="A0A2I2GQU8"/>
<dbReference type="EMBL" id="MSFO01000001">
    <property type="protein sequence ID" value="PLB55256.1"/>
    <property type="molecule type" value="Genomic_DNA"/>
</dbReference>
<protein>
    <submittedName>
        <fullName evidence="1">Uncharacterized protein</fullName>
    </submittedName>
</protein>
<reference evidence="1 2" key="1">
    <citation type="submission" date="2016-12" db="EMBL/GenBank/DDBJ databases">
        <title>The genomes of Aspergillus section Nigri reveals drivers in fungal speciation.</title>
        <authorList>
            <consortium name="DOE Joint Genome Institute"/>
            <person name="Vesth T.C."/>
            <person name="Nybo J."/>
            <person name="Theobald S."/>
            <person name="Brandl J."/>
            <person name="Frisvad J.C."/>
            <person name="Nielsen K.F."/>
            <person name="Lyhne E.K."/>
            <person name="Kogle M.E."/>
            <person name="Kuo A."/>
            <person name="Riley R."/>
            <person name="Clum A."/>
            <person name="Nolan M."/>
            <person name="Lipzen A."/>
            <person name="Salamov A."/>
            <person name="Henrissat B."/>
            <person name="Wiebenga A."/>
            <person name="De Vries R.P."/>
            <person name="Grigoriev I.V."/>
            <person name="Mortensen U.H."/>
            <person name="Andersen M.R."/>
            <person name="Baker S.E."/>
        </authorList>
    </citation>
    <scope>NUCLEOTIDE SEQUENCE [LARGE SCALE GENOMIC DNA]</scope>
    <source>
        <strain evidence="1 2">IBT 23096</strain>
    </source>
</reference>
<sequence>MAKKVPVRRPPHFPAPARHGDVTCPITSLFPGQLLRHPLQSVENVDDDDHRLASLAVVGRHFGSTLRRAVWLQKSVEHREGHRRQEFFHAGWLAAPSVLLPFSLLHGLCRRPLISAAVGWLSGVDSYRPKRLQRPRGSWCFAQAPVYLLNGLFLRIRRVLAQPPLRPTLLVGLYSRLRRSQLSPIVCSVYTRFPSSPTTHRSFTAPFFFGPSFLSPFHSRSLIASKALPPIPTPN</sequence>
<comment type="caution">
    <text evidence="1">The sequence shown here is derived from an EMBL/GenBank/DDBJ whole genome shotgun (WGS) entry which is preliminary data.</text>
</comment>
<keyword evidence="2" id="KW-1185">Reference proteome</keyword>
<gene>
    <name evidence="1" type="ORF">P170DRAFT_36465</name>
</gene>
<organism evidence="1 2">
    <name type="scientific">Aspergillus steynii IBT 23096</name>
    <dbReference type="NCBI Taxonomy" id="1392250"/>
    <lineage>
        <taxon>Eukaryota</taxon>
        <taxon>Fungi</taxon>
        <taxon>Dikarya</taxon>
        <taxon>Ascomycota</taxon>
        <taxon>Pezizomycotina</taxon>
        <taxon>Eurotiomycetes</taxon>
        <taxon>Eurotiomycetidae</taxon>
        <taxon>Eurotiales</taxon>
        <taxon>Aspergillaceae</taxon>
        <taxon>Aspergillus</taxon>
        <taxon>Aspergillus subgen. Circumdati</taxon>
    </lineage>
</organism>
<name>A0A2I2GQU8_9EURO</name>